<dbReference type="SFLD" id="SFLDG01129">
    <property type="entry name" value="C1.5:_HAD__Beta-PGM__Phosphata"/>
    <property type="match status" value="1"/>
</dbReference>
<evidence type="ECO:0000256" key="1">
    <source>
        <dbReference type="ARBA" id="ARBA00001946"/>
    </source>
</evidence>
<keyword evidence="6" id="KW-1185">Reference proteome</keyword>
<accession>A0A1H1RJ75</accession>
<gene>
    <name evidence="5" type="ORF">SAMN04489751_1829</name>
</gene>
<evidence type="ECO:0000256" key="4">
    <source>
        <dbReference type="ARBA" id="ARBA00022842"/>
    </source>
</evidence>
<proteinExistence type="inferred from homology"/>
<dbReference type="PANTHER" id="PTHR46193">
    <property type="entry name" value="6-PHOSPHOGLUCONATE PHOSPHATASE"/>
    <property type="match status" value="1"/>
</dbReference>
<keyword evidence="4" id="KW-0460">Magnesium</keyword>
<dbReference type="Gene3D" id="3.40.50.1000">
    <property type="entry name" value="HAD superfamily/HAD-like"/>
    <property type="match status" value="1"/>
</dbReference>
<keyword evidence="3" id="KW-0479">Metal-binding</keyword>
<dbReference type="PANTHER" id="PTHR46193:SF10">
    <property type="entry name" value="6-PHOSPHOGLUCONATE PHOSPHATASE"/>
    <property type="match status" value="1"/>
</dbReference>
<evidence type="ECO:0000256" key="3">
    <source>
        <dbReference type="ARBA" id="ARBA00022723"/>
    </source>
</evidence>
<comment type="cofactor">
    <cofactor evidence="1">
        <name>Mg(2+)</name>
        <dbReference type="ChEBI" id="CHEBI:18420"/>
    </cofactor>
</comment>
<dbReference type="InterPro" id="IPR023198">
    <property type="entry name" value="PGP-like_dom2"/>
</dbReference>
<dbReference type="AlphaFoldDB" id="A0A1H1RJ75"/>
<reference evidence="5" key="1">
    <citation type="submission" date="2016-10" db="EMBL/GenBank/DDBJ databases">
        <authorList>
            <person name="Varghese N."/>
            <person name="Submissions S."/>
        </authorList>
    </citation>
    <scope>NUCLEOTIDE SEQUENCE [LARGE SCALE GENOMIC DNA]</scope>
    <source>
        <strain evidence="5">DSM 22082</strain>
    </source>
</reference>
<dbReference type="InterPro" id="IPR006439">
    <property type="entry name" value="HAD-SF_hydro_IA"/>
</dbReference>
<dbReference type="Gene3D" id="1.10.150.240">
    <property type="entry name" value="Putative phosphatase, domain 2"/>
    <property type="match status" value="1"/>
</dbReference>
<name>A0A1H1RJ75_BRESA</name>
<sequence>MQVSGDWQNRGMDLSPKYAAVLFDCDGVLVDSERLTNTVLWEMLNELGWQISRDECVSRFVGKMLRDEADVIEEHSGYRIDAEWLSRFRERRNDALEMSLEAIPGVAEAVRALAVAYPGRLACASSADRPKINLQLRKIGLFDVFGDRIFSGMELPHSKPAPDVYLAAADALGVDPAEAAVIEDSPTGVTAGVAAGAHVLGFCPDSPVHQRPEVLTEFGADETFDAMDQLPGLLMR</sequence>
<dbReference type="InterPro" id="IPR036412">
    <property type="entry name" value="HAD-like_sf"/>
</dbReference>
<protein>
    <submittedName>
        <fullName evidence="5">Haloacid dehalogenase superfamily, subfamily IA, variant 3 with third motif having DD or ED</fullName>
    </submittedName>
</protein>
<dbReference type="Proteomes" id="UP000199700">
    <property type="component" value="Chromosome"/>
</dbReference>
<dbReference type="GO" id="GO:0046872">
    <property type="term" value="F:metal ion binding"/>
    <property type="evidence" value="ECO:0007669"/>
    <property type="project" value="UniProtKB-KW"/>
</dbReference>
<dbReference type="Pfam" id="PF00702">
    <property type="entry name" value="Hydrolase"/>
    <property type="match status" value="1"/>
</dbReference>
<evidence type="ECO:0000313" key="6">
    <source>
        <dbReference type="Proteomes" id="UP000199700"/>
    </source>
</evidence>
<dbReference type="SUPFAM" id="SSF56784">
    <property type="entry name" value="HAD-like"/>
    <property type="match status" value="1"/>
</dbReference>
<dbReference type="GO" id="GO:0003824">
    <property type="term" value="F:catalytic activity"/>
    <property type="evidence" value="ECO:0007669"/>
    <property type="project" value="UniProtKB-ARBA"/>
</dbReference>
<evidence type="ECO:0000313" key="5">
    <source>
        <dbReference type="EMBL" id="SDS35771.1"/>
    </source>
</evidence>
<dbReference type="SFLD" id="SFLDS00003">
    <property type="entry name" value="Haloacid_Dehalogenase"/>
    <property type="match status" value="1"/>
</dbReference>
<dbReference type="EMBL" id="LT629739">
    <property type="protein sequence ID" value="SDS35771.1"/>
    <property type="molecule type" value="Genomic_DNA"/>
</dbReference>
<dbReference type="InterPro" id="IPR023214">
    <property type="entry name" value="HAD_sf"/>
</dbReference>
<evidence type="ECO:0000256" key="2">
    <source>
        <dbReference type="ARBA" id="ARBA00006171"/>
    </source>
</evidence>
<dbReference type="NCBIfam" id="TIGR01509">
    <property type="entry name" value="HAD-SF-IA-v3"/>
    <property type="match status" value="1"/>
</dbReference>
<dbReference type="STRING" id="629680.SAMN04489751_1829"/>
<dbReference type="InterPro" id="IPR051600">
    <property type="entry name" value="Beta-PGM-like"/>
</dbReference>
<organism evidence="5 6">
    <name type="scientific">Brevibacterium sandarakinum</name>
    <dbReference type="NCBI Taxonomy" id="629680"/>
    <lineage>
        <taxon>Bacteria</taxon>
        <taxon>Bacillati</taxon>
        <taxon>Actinomycetota</taxon>
        <taxon>Actinomycetes</taxon>
        <taxon>Micrococcales</taxon>
        <taxon>Brevibacteriaceae</taxon>
        <taxon>Brevibacterium</taxon>
    </lineage>
</organism>
<comment type="similarity">
    <text evidence="2">Belongs to the HAD-like hydrolase superfamily. CbbY/CbbZ/Gph/YieH family.</text>
</comment>